<keyword evidence="5" id="KW-0732">Signal</keyword>
<comment type="caution">
    <text evidence="6">The sequence shown here is derived from an EMBL/GenBank/DDBJ whole genome shotgun (WGS) entry which is preliminary data.</text>
</comment>
<dbReference type="SUPFAM" id="SSF54060">
    <property type="entry name" value="His-Me finger endonucleases"/>
    <property type="match status" value="1"/>
</dbReference>
<dbReference type="RefSeq" id="WP_155714981.1">
    <property type="nucleotide sequence ID" value="NZ_VVIQ01000001.1"/>
</dbReference>
<reference evidence="6 7" key="1">
    <citation type="submission" date="2019-09" db="EMBL/GenBank/DDBJ databases">
        <title>Prevotella A2879 sp. nov., isolated from an abscess of a patient.</title>
        <authorList>
            <person name="Buhl M."/>
            <person name="Oberhettinger P."/>
        </authorList>
    </citation>
    <scope>NUCLEOTIDE SEQUENCE [LARGE SCALE GENOMIC DNA]</scope>
    <source>
        <strain evidence="6 7">A2879</strain>
    </source>
</reference>
<evidence type="ECO:0000313" key="7">
    <source>
        <dbReference type="Proteomes" id="UP000482295"/>
    </source>
</evidence>
<dbReference type="InterPro" id="IPR007346">
    <property type="entry name" value="Endonuclease-I"/>
</dbReference>
<dbReference type="Proteomes" id="UP000482295">
    <property type="component" value="Unassembled WGS sequence"/>
</dbReference>
<accession>A0A7C9LTZ8</accession>
<evidence type="ECO:0000256" key="4">
    <source>
        <dbReference type="SAM" id="MobiDB-lite"/>
    </source>
</evidence>
<protein>
    <submittedName>
        <fullName evidence="6">Ribonuclease</fullName>
    </submittedName>
</protein>
<evidence type="ECO:0000256" key="3">
    <source>
        <dbReference type="ARBA" id="ARBA00022801"/>
    </source>
</evidence>
<feature type="compositionally biased region" description="Low complexity" evidence="4">
    <location>
        <begin position="295"/>
        <end position="304"/>
    </location>
</feature>
<dbReference type="GO" id="GO:0004518">
    <property type="term" value="F:nuclease activity"/>
    <property type="evidence" value="ECO:0007669"/>
    <property type="project" value="UniProtKB-KW"/>
</dbReference>
<keyword evidence="3" id="KW-0378">Hydrolase</keyword>
<sequence>MNRLLKMVVATTLIGISMSANAIDRQSLKQYAASLKGLKKEQLKNALHTLMDKKAVLKYGSGNNGTWWGFWYTDRDPKNNECYNRYSDKKFYFVDHSGVAIADMNIEHSFPKSWWGKEKNDAWCDLYNLYPSDAKANSDKSNYPMGVVVKVTKPAGEGYDKVGTGYADGQLIKMWEPGNHFKGEFARSYLYMATTYQHLKWVKTGLQSLENNSWPTLREWAYKLYLKWSKQDRVDQQEIDRNNAAAKIQNNRNLFIDYPNLAEYVWGDSVDVAFNPDLSITTASDDARYTGAIVTPTNPSEEPGTPGGGEDDQVTPKENKTFVKATAVPAVNTQFLLVVKVGENLFAGQTVQGKKSYGYLNGSVVTTKKEIIFTSDENLFFTLEQAAGGYYIKDTKGRYFYQDGKYKNFNVVNSTDKATIWTVTPNADGTFVITSSDGHVVQYSTQYKSFGAYKPASSGNLSPMLYVYDATAGISTLNVVKSDDKNVYNLQGARMPKDAQLAPGIYIRGGKKFVVR</sequence>
<evidence type="ECO:0000256" key="2">
    <source>
        <dbReference type="ARBA" id="ARBA00022722"/>
    </source>
</evidence>
<organism evidence="6 7">
    <name type="scientific">Prevotella vespertina</name>
    <dbReference type="NCBI Taxonomy" id="2608404"/>
    <lineage>
        <taxon>Bacteria</taxon>
        <taxon>Pseudomonadati</taxon>
        <taxon>Bacteroidota</taxon>
        <taxon>Bacteroidia</taxon>
        <taxon>Bacteroidales</taxon>
        <taxon>Prevotellaceae</taxon>
        <taxon>Prevotella</taxon>
    </lineage>
</organism>
<feature type="chain" id="PRO_5028933901" evidence="5">
    <location>
        <begin position="23"/>
        <end position="516"/>
    </location>
</feature>
<name>A0A7C9LTZ8_9BACT</name>
<dbReference type="AlphaFoldDB" id="A0A7C9LTZ8"/>
<evidence type="ECO:0000256" key="1">
    <source>
        <dbReference type="ARBA" id="ARBA00006429"/>
    </source>
</evidence>
<comment type="similarity">
    <text evidence="1">Belongs to the EndA/NucM nuclease family.</text>
</comment>
<keyword evidence="7" id="KW-1185">Reference proteome</keyword>
<evidence type="ECO:0000313" key="6">
    <source>
        <dbReference type="EMBL" id="MUL26895.1"/>
    </source>
</evidence>
<keyword evidence="2" id="KW-0540">Nuclease</keyword>
<dbReference type="EMBL" id="VVIQ01000001">
    <property type="protein sequence ID" value="MUL26895.1"/>
    <property type="molecule type" value="Genomic_DNA"/>
</dbReference>
<feature type="signal peptide" evidence="5">
    <location>
        <begin position="1"/>
        <end position="22"/>
    </location>
</feature>
<dbReference type="PANTHER" id="PTHR33607">
    <property type="entry name" value="ENDONUCLEASE-1"/>
    <property type="match status" value="1"/>
</dbReference>
<evidence type="ECO:0000256" key="5">
    <source>
        <dbReference type="SAM" id="SignalP"/>
    </source>
</evidence>
<dbReference type="PANTHER" id="PTHR33607:SF2">
    <property type="entry name" value="ENDONUCLEASE-1"/>
    <property type="match status" value="1"/>
</dbReference>
<dbReference type="Pfam" id="PF04231">
    <property type="entry name" value="Endonuclease_1"/>
    <property type="match status" value="1"/>
</dbReference>
<gene>
    <name evidence="6" type="ORF">F0475_00825</name>
</gene>
<dbReference type="InterPro" id="IPR044925">
    <property type="entry name" value="His-Me_finger_sf"/>
</dbReference>
<proteinExistence type="inferred from homology"/>
<dbReference type="GO" id="GO:0016787">
    <property type="term" value="F:hydrolase activity"/>
    <property type="evidence" value="ECO:0007669"/>
    <property type="project" value="UniProtKB-KW"/>
</dbReference>
<feature type="region of interest" description="Disordered" evidence="4">
    <location>
        <begin position="295"/>
        <end position="315"/>
    </location>
</feature>